<evidence type="ECO:0000313" key="1">
    <source>
        <dbReference type="EMBL" id="CAG7580056.1"/>
    </source>
</evidence>
<dbReference type="EMBL" id="OU342829">
    <property type="protein sequence ID" value="CAG7580056.1"/>
    <property type="molecule type" value="Genomic_DNA"/>
</dbReference>
<sequence length="198" mass="22798">MPLPHFTQLQSTNVNYEPVYPSLFEITFVLPSLLQAEGRDPLMLLENATNVDFPLTPDISAVDQRFKFSTRAYLTLPEKTHMEFGIKFNLNVNEDGAVFVWNTLRSWYDKVWNSQDGSTCYKRDIVGTIVVNQHDKKGFVIRRVTYHNAQLLGVGDISLDWTQNTSIIEPVEAKFVADYWTDEFIDNNFEIQPDNILG</sequence>
<organism evidence="1">
    <name type="scientific">uncultured marine phage</name>
    <dbReference type="NCBI Taxonomy" id="707152"/>
    <lineage>
        <taxon>Viruses</taxon>
        <taxon>environmental samples</taxon>
    </lineage>
</organism>
<protein>
    <submittedName>
        <fullName evidence="1">Gp92</fullName>
    </submittedName>
</protein>
<proteinExistence type="predicted"/>
<gene>
    <name evidence="1" type="primary">92</name>
    <name evidence="1" type="ORF">SLAVMIC_00226</name>
</gene>
<accession>A0A8D9CBQ5</accession>
<reference evidence="1" key="1">
    <citation type="submission" date="2021-06" db="EMBL/GenBank/DDBJ databases">
        <authorList>
            <person name="Gannon L."/>
            <person name="Redgwell R T."/>
            <person name="Michniewski S."/>
            <person name="Harrison D C."/>
            <person name="Millard A."/>
        </authorList>
    </citation>
    <scope>NUCLEOTIDE SEQUENCE</scope>
</reference>
<name>A0A8D9CBQ5_9VIRU</name>